<name>A0A4Q5A551_9BIFI</name>
<dbReference type="EMBL" id="RYUM01000023">
    <property type="protein sequence ID" value="RYQ16993.1"/>
    <property type="molecule type" value="Genomic_DNA"/>
</dbReference>
<keyword evidence="4" id="KW-0961">Cell wall biogenesis/degradation</keyword>
<evidence type="ECO:0000256" key="2">
    <source>
        <dbReference type="ARBA" id="ARBA00011901"/>
    </source>
</evidence>
<dbReference type="GO" id="GO:0071555">
    <property type="term" value="P:cell wall organization"/>
    <property type="evidence" value="ECO:0007669"/>
    <property type="project" value="UniProtKB-KW"/>
</dbReference>
<dbReference type="EC" id="3.5.1.28" evidence="2"/>
<dbReference type="RefSeq" id="WP_129864718.1">
    <property type="nucleotide sequence ID" value="NZ_RYUM01000023.1"/>
</dbReference>
<accession>A0A4Q5A551</accession>
<dbReference type="PANTHER" id="PTHR30417:SF1">
    <property type="entry name" value="N-ACETYLMURAMOYL-L-ALANINE AMIDASE AMID"/>
    <property type="match status" value="1"/>
</dbReference>
<dbReference type="Gene3D" id="3.40.80.10">
    <property type="entry name" value="Peptidoglycan recognition protein-like"/>
    <property type="match status" value="1"/>
</dbReference>
<organism evidence="8 9">
    <name type="scientific">Bifidobacterium pseudolongum subsp. globosum</name>
    <dbReference type="NCBI Taxonomy" id="1690"/>
    <lineage>
        <taxon>Bacteria</taxon>
        <taxon>Bacillati</taxon>
        <taxon>Actinomycetota</taxon>
        <taxon>Actinomycetes</taxon>
        <taxon>Bifidobacteriales</taxon>
        <taxon>Bifidobacteriaceae</taxon>
        <taxon>Bifidobacterium</taxon>
    </lineage>
</organism>
<dbReference type="Proteomes" id="UP000291187">
    <property type="component" value="Unassembled WGS sequence"/>
</dbReference>
<dbReference type="SUPFAM" id="SSF55846">
    <property type="entry name" value="N-acetylmuramoyl-L-alanine amidase-like"/>
    <property type="match status" value="1"/>
</dbReference>
<dbReference type="InterPro" id="IPR013168">
    <property type="entry name" value="Cpl_7_lyso_C"/>
</dbReference>
<dbReference type="SMART" id="SM00644">
    <property type="entry name" value="Ami_2"/>
    <property type="match status" value="1"/>
</dbReference>
<feature type="domain" description="Cpl-7 lysozyme C-terminal" evidence="7">
    <location>
        <begin position="230"/>
        <end position="268"/>
    </location>
</feature>
<dbReference type="GO" id="GO:0009254">
    <property type="term" value="P:peptidoglycan turnover"/>
    <property type="evidence" value="ECO:0007669"/>
    <property type="project" value="TreeGrafter"/>
</dbReference>
<evidence type="ECO:0000256" key="5">
    <source>
        <dbReference type="SAM" id="MobiDB-lite"/>
    </source>
</evidence>
<dbReference type="SMART" id="SM01095">
    <property type="entry name" value="Cpl-7"/>
    <property type="match status" value="2"/>
</dbReference>
<dbReference type="PANTHER" id="PTHR30417">
    <property type="entry name" value="N-ACETYLMURAMOYL-L-ALANINE AMIDASE AMID"/>
    <property type="match status" value="1"/>
</dbReference>
<dbReference type="AlphaFoldDB" id="A0A4Q5A551"/>
<evidence type="ECO:0000313" key="9">
    <source>
        <dbReference type="Proteomes" id="UP000291187"/>
    </source>
</evidence>
<evidence type="ECO:0000256" key="4">
    <source>
        <dbReference type="ARBA" id="ARBA00023316"/>
    </source>
</evidence>
<comment type="caution">
    <text evidence="8">The sequence shown here is derived from an EMBL/GenBank/DDBJ whole genome shotgun (WGS) entry which is preliminary data.</text>
</comment>
<gene>
    <name evidence="8" type="ORF">PG2071B_1570</name>
</gene>
<feature type="domain" description="N-acetylmuramoyl-L-alanine amidase" evidence="6">
    <location>
        <begin position="12"/>
        <end position="137"/>
    </location>
</feature>
<evidence type="ECO:0000259" key="7">
    <source>
        <dbReference type="SMART" id="SM01095"/>
    </source>
</evidence>
<sequence>MTYQYLTQYDAACYTPGRPYGIDSITIHWWDDPAKHPTFDGAVNTFVTGARQTSAHYVAEAGKVACLVDPDNRAWACGDGVDVGSGGNDKSISIECNPRQSDGDYDTIAQLIADLRATYGDLPLYPHRHWSSTGCPGTYDLNRLDRLARAKRGQKPAASAPARPAAKPKPAPARKDLDAVAREVIAGQWGNNPQRAEKLRAAGYDANAVQARVNQMLGATAAPSRPAVDIDALARAVIRGDYGNGDERRRRLGSNYDAVQRRVNQMLG</sequence>
<protein>
    <recommendedName>
        <fullName evidence="2">N-acetylmuramoyl-L-alanine amidase</fullName>
        <ecNumber evidence="2">3.5.1.28</ecNumber>
    </recommendedName>
</protein>
<dbReference type="CDD" id="cd06583">
    <property type="entry name" value="PGRP"/>
    <property type="match status" value="1"/>
</dbReference>
<dbReference type="InterPro" id="IPR002502">
    <property type="entry name" value="Amidase_domain"/>
</dbReference>
<comment type="catalytic activity">
    <reaction evidence="1">
        <text>Hydrolyzes the link between N-acetylmuramoyl residues and L-amino acid residues in certain cell-wall glycopeptides.</text>
        <dbReference type="EC" id="3.5.1.28"/>
    </reaction>
</comment>
<feature type="domain" description="Cpl-7 lysozyme C-terminal" evidence="7">
    <location>
        <begin position="177"/>
        <end position="218"/>
    </location>
</feature>
<dbReference type="Pfam" id="PF01510">
    <property type="entry name" value="Amidase_2"/>
    <property type="match status" value="1"/>
</dbReference>
<keyword evidence="3" id="KW-0378">Hydrolase</keyword>
<reference evidence="8 9" key="1">
    <citation type="submission" date="2018-12" db="EMBL/GenBank/DDBJ databases">
        <title>Unveiling genomic diversity among members of the Bifidobacterium pseudolongum species, a widely distributed gut commensal of the animal kingdom.</title>
        <authorList>
            <person name="Lugli G.A."/>
            <person name="Duranti S."/>
            <person name="Albert K."/>
            <person name="Mancabelli L."/>
            <person name="Napoli S."/>
            <person name="Viappiani A."/>
            <person name="Anzalone R."/>
            <person name="Longhi G."/>
            <person name="Milani C."/>
            <person name="Turroni F."/>
            <person name="Alessandri G."/>
            <person name="Sela D.A."/>
            <person name="Van Sinderen D."/>
            <person name="Ventura M."/>
        </authorList>
    </citation>
    <scope>NUCLEOTIDE SEQUENCE [LARGE SCALE GENOMIC DNA]</scope>
    <source>
        <strain evidence="8 9">2071B</strain>
    </source>
</reference>
<evidence type="ECO:0000256" key="3">
    <source>
        <dbReference type="ARBA" id="ARBA00022801"/>
    </source>
</evidence>
<dbReference type="InterPro" id="IPR051206">
    <property type="entry name" value="NAMLAA_amidase_2"/>
</dbReference>
<evidence type="ECO:0000313" key="8">
    <source>
        <dbReference type="EMBL" id="RYQ16993.1"/>
    </source>
</evidence>
<feature type="compositionally biased region" description="Low complexity" evidence="5">
    <location>
        <begin position="155"/>
        <end position="165"/>
    </location>
</feature>
<dbReference type="GO" id="GO:0009253">
    <property type="term" value="P:peptidoglycan catabolic process"/>
    <property type="evidence" value="ECO:0007669"/>
    <property type="project" value="InterPro"/>
</dbReference>
<dbReference type="InterPro" id="IPR036505">
    <property type="entry name" value="Amidase/PGRP_sf"/>
</dbReference>
<dbReference type="GO" id="GO:0008745">
    <property type="term" value="F:N-acetylmuramoyl-L-alanine amidase activity"/>
    <property type="evidence" value="ECO:0007669"/>
    <property type="project" value="UniProtKB-EC"/>
</dbReference>
<evidence type="ECO:0000259" key="6">
    <source>
        <dbReference type="SMART" id="SM00644"/>
    </source>
</evidence>
<evidence type="ECO:0000256" key="1">
    <source>
        <dbReference type="ARBA" id="ARBA00001561"/>
    </source>
</evidence>
<dbReference type="Pfam" id="PF08230">
    <property type="entry name" value="CW_7"/>
    <property type="match status" value="2"/>
</dbReference>
<feature type="region of interest" description="Disordered" evidence="5">
    <location>
        <begin position="150"/>
        <end position="174"/>
    </location>
</feature>
<proteinExistence type="predicted"/>